<feature type="compositionally biased region" description="Basic and acidic residues" evidence="2">
    <location>
        <begin position="27"/>
        <end position="45"/>
    </location>
</feature>
<dbReference type="Proteomes" id="UP000030750">
    <property type="component" value="Unassembled WGS sequence"/>
</dbReference>
<proteinExistence type="predicted"/>
<feature type="region of interest" description="Disordered" evidence="2">
    <location>
        <begin position="804"/>
        <end position="1019"/>
    </location>
</feature>
<dbReference type="VEuPathDB" id="ToxoDB:EBH_0025480"/>
<name>U6LNF7_9EIME</name>
<feature type="compositionally biased region" description="Low complexity" evidence="2">
    <location>
        <begin position="917"/>
        <end position="940"/>
    </location>
</feature>
<evidence type="ECO:0000256" key="2">
    <source>
        <dbReference type="SAM" id="MobiDB-lite"/>
    </source>
</evidence>
<organism evidence="3 4">
    <name type="scientific">Eimeria brunetti</name>
    <dbReference type="NCBI Taxonomy" id="51314"/>
    <lineage>
        <taxon>Eukaryota</taxon>
        <taxon>Sar</taxon>
        <taxon>Alveolata</taxon>
        <taxon>Apicomplexa</taxon>
        <taxon>Conoidasida</taxon>
        <taxon>Coccidia</taxon>
        <taxon>Eucoccidiorida</taxon>
        <taxon>Eimeriorina</taxon>
        <taxon>Eimeriidae</taxon>
        <taxon>Eimeria</taxon>
    </lineage>
</organism>
<feature type="compositionally biased region" description="Basic and acidic residues" evidence="2">
    <location>
        <begin position="192"/>
        <end position="204"/>
    </location>
</feature>
<feature type="coiled-coil region" evidence="1">
    <location>
        <begin position="509"/>
        <end position="578"/>
    </location>
</feature>
<dbReference type="EMBL" id="HG711623">
    <property type="protein sequence ID" value="CDJ49335.1"/>
    <property type="molecule type" value="Genomic_DNA"/>
</dbReference>
<evidence type="ECO:0000256" key="1">
    <source>
        <dbReference type="SAM" id="Coils"/>
    </source>
</evidence>
<feature type="compositionally biased region" description="Polar residues" evidence="2">
    <location>
        <begin position="810"/>
        <end position="833"/>
    </location>
</feature>
<feature type="region of interest" description="Disordered" evidence="2">
    <location>
        <begin position="180"/>
        <end position="204"/>
    </location>
</feature>
<dbReference type="OrthoDB" id="346154at2759"/>
<accession>U6LNF7</accession>
<protein>
    <submittedName>
        <fullName evidence="3">Uncharacterized protein</fullName>
    </submittedName>
</protein>
<feature type="region of interest" description="Disordered" evidence="2">
    <location>
        <begin position="338"/>
        <end position="359"/>
    </location>
</feature>
<evidence type="ECO:0000313" key="4">
    <source>
        <dbReference type="Proteomes" id="UP000030750"/>
    </source>
</evidence>
<sequence length="1019" mass="112325">MLKKISSLAAGSYGYSNASRPLQVRRRSLDEEQLRRQSRNSRSDDSGTDGSQPEGEGLKNAMEMLIAENKHLKELIHERDARASSVNTNEEREEVEALRKECNEAKDEAARLRQQLEAKGELIESMKRERVLQSNEGLQELQQKIKSLEAQLEFECKNHAEELEEKESRIAELEMQLLDAQQQKPSEAAALRQEELSKEERQQREELKSQLAARTAELSRKDAEISKLQAELAASRAEIAERKIEQATSSEDDERVNGLNRRISILEAKLSAEETKRIAAEEALARHRTAAAETKEDSGSLSDLKREIQEKDAALQGMSQQLLEVSAEKDELEQQLHKLREAPSAPETPRALSSKRSFFGRSKSTALERDALASRVQQLEDQLQKLNDKRVELERTRVKLEGQLGEAVQDVRQARKEKEDVANKLKEREAALEALRLAHADVKRPLDVPQNIVLPLPKGSKDTELEATAQLVLKDGVIRTLSSRIAFLQFALKEVTAEKEALLAQPATVALQQETKKELQETSAKYRNAATQRSELRAKVEALTQEVEKSSRQITALKAALEESQKRLSTTADKFKEQNDRYRTLVSSSLTRIEELQDEVSRERNSKILVGKVYRQEMLELRKAAVHAGGVQGDPVRPLSAAREQRQQQQQLQPQPQPQQQQQRKMTQVVARSPQEMLQAPSAPPPVAVRAQQPLLSSGPLRDTNGEVAATCCPFSNGIPVTFTAPTPGAEFAVIPLCFPENAATAATAATAAEGSSSEQQQRPTTRTLHAYGMQQQDDSTYTEGWQQPEAAFADPAAFQEYSAAAPAASSVTQQPSTRTQPPSLWVQTKQGTPSQQHQQIMQDPQQQPGESQQKQQEAAAAAVKQQQEAAAAAAIKQQHRPFERAGVQSETTETPLSPRKDYSGDASMLPKQHLHSSAAGCSSSSSNNSSSNSASAALSQVQGGEDSLSALTFRGDLGGAPAPSAPIDRSSLLRDLQQMQSKKKVLFTSGHASRGPQQGPPVGENPFEADDDSAVDLS</sequence>
<dbReference type="AlphaFoldDB" id="U6LNF7"/>
<feature type="region of interest" description="Disordered" evidence="2">
    <location>
        <begin position="627"/>
        <end position="687"/>
    </location>
</feature>
<keyword evidence="4" id="KW-1185">Reference proteome</keyword>
<dbReference type="PANTHER" id="PTHR43941">
    <property type="entry name" value="STRUCTURAL MAINTENANCE OF CHROMOSOMES PROTEIN 2"/>
    <property type="match status" value="1"/>
</dbReference>
<feature type="compositionally biased region" description="Acidic residues" evidence="2">
    <location>
        <begin position="1008"/>
        <end position="1019"/>
    </location>
</feature>
<feature type="compositionally biased region" description="Low complexity" evidence="2">
    <location>
        <begin position="647"/>
        <end position="664"/>
    </location>
</feature>
<feature type="compositionally biased region" description="Low complexity" evidence="2">
    <location>
        <begin position="834"/>
        <end position="877"/>
    </location>
</feature>
<feature type="coiled-coil region" evidence="1">
    <location>
        <begin position="369"/>
        <end position="438"/>
    </location>
</feature>
<evidence type="ECO:0000313" key="3">
    <source>
        <dbReference type="EMBL" id="CDJ49335.1"/>
    </source>
</evidence>
<keyword evidence="1" id="KW-0175">Coiled coil</keyword>
<gene>
    <name evidence="3" type="ORF">EBH_0025480</name>
</gene>
<reference evidence="3" key="2">
    <citation type="submission" date="2013-10" db="EMBL/GenBank/DDBJ databases">
        <authorList>
            <person name="Aslett M."/>
        </authorList>
    </citation>
    <scope>NUCLEOTIDE SEQUENCE [LARGE SCALE GENOMIC DNA]</scope>
    <source>
        <strain evidence="3">Houghton</strain>
    </source>
</reference>
<reference evidence="3" key="1">
    <citation type="submission" date="2013-10" db="EMBL/GenBank/DDBJ databases">
        <title>Genomic analysis of the causative agents of coccidiosis in chickens.</title>
        <authorList>
            <person name="Reid A.J."/>
            <person name="Blake D."/>
            <person name="Billington K."/>
            <person name="Browne H."/>
            <person name="Dunn M."/>
            <person name="Hung S."/>
            <person name="Kawahara F."/>
            <person name="Miranda-Saavedra D."/>
            <person name="Mourier T."/>
            <person name="Nagra H."/>
            <person name="Otto T.D."/>
            <person name="Rawlings N."/>
            <person name="Sanchez A."/>
            <person name="Sanders M."/>
            <person name="Subramaniam C."/>
            <person name="Tay Y."/>
            <person name="Dear P."/>
            <person name="Doerig C."/>
            <person name="Gruber A."/>
            <person name="Parkinson J."/>
            <person name="Shirley M."/>
            <person name="Wan K.L."/>
            <person name="Berriman M."/>
            <person name="Tomley F."/>
            <person name="Pain A."/>
        </authorList>
    </citation>
    <scope>NUCLEOTIDE SEQUENCE [LARGE SCALE GENOMIC DNA]</scope>
    <source>
        <strain evidence="3">Houghton</strain>
    </source>
</reference>
<feature type="region of interest" description="Disordered" evidence="2">
    <location>
        <begin position="1"/>
        <end position="60"/>
    </location>
</feature>